<gene>
    <name evidence="2" type="ORF">KMZ29_20375</name>
</gene>
<evidence type="ECO:0000313" key="3">
    <source>
        <dbReference type="Proteomes" id="UP000680839"/>
    </source>
</evidence>
<dbReference type="EMBL" id="CP076134">
    <property type="protein sequence ID" value="QWG12061.1"/>
    <property type="molecule type" value="Genomic_DNA"/>
</dbReference>
<sequence length="122" mass="13382">MATRKQTRSSNRTRQARMPIANRTTASPRKLSKPPLSEPFYVAVDRQLKSGHQNYEAAEKAALGIKKRYPKLHVTVFGAKEQRHTLIDQPGLAGASNNKNRLAEQAPRNAVAGRKAAAGGRP</sequence>
<accession>A0A975RM30</accession>
<dbReference type="RefSeq" id="WP_215620904.1">
    <property type="nucleotide sequence ID" value="NZ_CP076134.1"/>
</dbReference>
<proteinExistence type="predicted"/>
<dbReference type="Proteomes" id="UP000680839">
    <property type="component" value="Chromosome"/>
</dbReference>
<dbReference type="AlphaFoldDB" id="A0A975RM30"/>
<organism evidence="2 3">
    <name type="scientific">Bradyrhizobium sediminis</name>
    <dbReference type="NCBI Taxonomy" id="2840469"/>
    <lineage>
        <taxon>Bacteria</taxon>
        <taxon>Pseudomonadati</taxon>
        <taxon>Pseudomonadota</taxon>
        <taxon>Alphaproteobacteria</taxon>
        <taxon>Hyphomicrobiales</taxon>
        <taxon>Nitrobacteraceae</taxon>
        <taxon>Bradyrhizobium</taxon>
    </lineage>
</organism>
<evidence type="ECO:0000313" key="2">
    <source>
        <dbReference type="EMBL" id="QWG12061.1"/>
    </source>
</evidence>
<feature type="region of interest" description="Disordered" evidence="1">
    <location>
        <begin position="88"/>
        <end position="122"/>
    </location>
</feature>
<feature type="compositionally biased region" description="Low complexity" evidence="1">
    <location>
        <begin position="106"/>
        <end position="122"/>
    </location>
</feature>
<evidence type="ECO:0000256" key="1">
    <source>
        <dbReference type="SAM" id="MobiDB-lite"/>
    </source>
</evidence>
<name>A0A975RM30_9BRAD</name>
<protein>
    <submittedName>
        <fullName evidence="2">Uncharacterized protein</fullName>
    </submittedName>
</protein>
<reference evidence="2" key="1">
    <citation type="submission" date="2021-06" db="EMBL/GenBank/DDBJ databases">
        <title>Bradyrhizobium sp. S2-20-1 Genome sequencing.</title>
        <authorList>
            <person name="Jin L."/>
        </authorList>
    </citation>
    <scope>NUCLEOTIDE SEQUENCE</scope>
    <source>
        <strain evidence="2">S2-20-1</strain>
    </source>
</reference>
<feature type="region of interest" description="Disordered" evidence="1">
    <location>
        <begin position="1"/>
        <end position="36"/>
    </location>
</feature>